<reference evidence="1" key="2">
    <citation type="journal article" date="2015" name="Data Brief">
        <title>Shoot transcriptome of the giant reed, Arundo donax.</title>
        <authorList>
            <person name="Barrero R.A."/>
            <person name="Guerrero F.D."/>
            <person name="Moolhuijzen P."/>
            <person name="Goolsby J.A."/>
            <person name="Tidwell J."/>
            <person name="Bellgard S.E."/>
            <person name="Bellgard M.I."/>
        </authorList>
    </citation>
    <scope>NUCLEOTIDE SEQUENCE</scope>
    <source>
        <tissue evidence="1">Shoot tissue taken approximately 20 cm above the soil surface</tissue>
    </source>
</reference>
<sequence length="14" mass="1643">MGIYLYLNTQNTVL</sequence>
<reference evidence="1" key="1">
    <citation type="submission" date="2014-09" db="EMBL/GenBank/DDBJ databases">
        <authorList>
            <person name="Magalhaes I.L.F."/>
            <person name="Oliveira U."/>
            <person name="Santos F.R."/>
            <person name="Vidigal T.H.D.A."/>
            <person name="Brescovit A.D."/>
            <person name="Santos A.J."/>
        </authorList>
    </citation>
    <scope>NUCLEOTIDE SEQUENCE</scope>
    <source>
        <tissue evidence="1">Shoot tissue taken approximately 20 cm above the soil surface</tissue>
    </source>
</reference>
<protein>
    <submittedName>
        <fullName evidence="1">Uncharacterized protein</fullName>
    </submittedName>
</protein>
<evidence type="ECO:0000313" key="1">
    <source>
        <dbReference type="EMBL" id="JAD21313.1"/>
    </source>
</evidence>
<organism evidence="1">
    <name type="scientific">Arundo donax</name>
    <name type="common">Giant reed</name>
    <name type="synonym">Donax arundinaceus</name>
    <dbReference type="NCBI Taxonomy" id="35708"/>
    <lineage>
        <taxon>Eukaryota</taxon>
        <taxon>Viridiplantae</taxon>
        <taxon>Streptophyta</taxon>
        <taxon>Embryophyta</taxon>
        <taxon>Tracheophyta</taxon>
        <taxon>Spermatophyta</taxon>
        <taxon>Magnoliopsida</taxon>
        <taxon>Liliopsida</taxon>
        <taxon>Poales</taxon>
        <taxon>Poaceae</taxon>
        <taxon>PACMAD clade</taxon>
        <taxon>Arundinoideae</taxon>
        <taxon>Arundineae</taxon>
        <taxon>Arundo</taxon>
    </lineage>
</organism>
<name>A0A0A8Y807_ARUDO</name>
<accession>A0A0A8Y807</accession>
<proteinExistence type="predicted"/>
<dbReference type="EMBL" id="GBRH01276582">
    <property type="protein sequence ID" value="JAD21313.1"/>
    <property type="molecule type" value="Transcribed_RNA"/>
</dbReference>